<keyword evidence="1" id="KW-0808">Transferase</keyword>
<name>A0A450WT97_9GAMM</name>
<evidence type="ECO:0000313" key="1">
    <source>
        <dbReference type="EMBL" id="VFK20237.1"/>
    </source>
</evidence>
<organism evidence="1">
    <name type="scientific">Candidatus Kentrum sp. LPFa</name>
    <dbReference type="NCBI Taxonomy" id="2126335"/>
    <lineage>
        <taxon>Bacteria</taxon>
        <taxon>Pseudomonadati</taxon>
        <taxon>Pseudomonadota</taxon>
        <taxon>Gammaproteobacteria</taxon>
        <taxon>Candidatus Kentrum</taxon>
    </lineage>
</organism>
<reference evidence="1" key="1">
    <citation type="submission" date="2019-02" db="EMBL/GenBank/DDBJ databases">
        <authorList>
            <person name="Gruber-Vodicka R. H."/>
            <person name="Seah K. B. B."/>
        </authorList>
    </citation>
    <scope>NUCLEOTIDE SEQUENCE</scope>
    <source>
        <strain evidence="1">BECK_S313</strain>
    </source>
</reference>
<dbReference type="InterPro" id="IPR008220">
    <property type="entry name" value="HAT_MetX-like"/>
</dbReference>
<dbReference type="GO" id="GO:0009086">
    <property type="term" value="P:methionine biosynthetic process"/>
    <property type="evidence" value="ECO:0007669"/>
    <property type="project" value="TreeGrafter"/>
</dbReference>
<proteinExistence type="predicted"/>
<sequence length="198" mass="21262">MASYTTVGGQTIPNVKVGWESYGTLSAAKDNVILITHPFGSNSHAAGKYASTDTSAGYWDAIIGSGKAIDTDRYYVISSDTLVNYHTYSKNVITTGPASKNPATGQPYGLDFPLVTIRDFVNVQKALLDSLGITSLHAVAGLSMGAMQAMEWGNAYPSMVKRVIPVAGHAYSDAIFLGLFDLMESFITMDPKWNNGDY</sequence>
<gene>
    <name evidence="1" type="ORF">BECKLPF1236B_GA0070989_12037</name>
</gene>
<dbReference type="Gene3D" id="3.40.50.1820">
    <property type="entry name" value="alpha/beta hydrolase"/>
    <property type="match status" value="1"/>
</dbReference>
<dbReference type="SUPFAM" id="SSF53474">
    <property type="entry name" value="alpha/beta-Hydrolases"/>
    <property type="match status" value="1"/>
</dbReference>
<dbReference type="PANTHER" id="PTHR32268:SF11">
    <property type="entry name" value="HOMOSERINE O-ACETYLTRANSFERASE"/>
    <property type="match status" value="1"/>
</dbReference>
<dbReference type="GO" id="GO:0004414">
    <property type="term" value="F:homoserine O-acetyltransferase activity"/>
    <property type="evidence" value="ECO:0007669"/>
    <property type="project" value="TreeGrafter"/>
</dbReference>
<protein>
    <submittedName>
        <fullName evidence="1">Homoserine O-acetyltransferase</fullName>
    </submittedName>
</protein>
<dbReference type="GO" id="GO:0009092">
    <property type="term" value="P:homoserine metabolic process"/>
    <property type="evidence" value="ECO:0007669"/>
    <property type="project" value="TreeGrafter"/>
</dbReference>
<dbReference type="AlphaFoldDB" id="A0A450WT97"/>
<dbReference type="PANTHER" id="PTHR32268">
    <property type="entry name" value="HOMOSERINE O-ACETYLTRANSFERASE"/>
    <property type="match status" value="1"/>
</dbReference>
<dbReference type="EMBL" id="CAADFK010000203">
    <property type="protein sequence ID" value="VFK20237.1"/>
    <property type="molecule type" value="Genomic_DNA"/>
</dbReference>
<accession>A0A450WT97</accession>
<dbReference type="InterPro" id="IPR029058">
    <property type="entry name" value="AB_hydrolase_fold"/>
</dbReference>